<organism evidence="1 2">
    <name type="scientific">Porphyromonas loveana</name>
    <dbReference type="NCBI Taxonomy" id="1884669"/>
    <lineage>
        <taxon>Bacteria</taxon>
        <taxon>Pseudomonadati</taxon>
        <taxon>Bacteroidota</taxon>
        <taxon>Bacteroidia</taxon>
        <taxon>Bacteroidales</taxon>
        <taxon>Porphyromonadaceae</taxon>
        <taxon>Porphyromonas</taxon>
    </lineage>
</organism>
<protein>
    <submittedName>
        <fullName evidence="1">Tetratricopeptide repeat protein</fullName>
    </submittedName>
</protein>
<dbReference type="PANTHER" id="PTHR12558">
    <property type="entry name" value="CELL DIVISION CYCLE 16,23,27"/>
    <property type="match status" value="1"/>
</dbReference>
<reference evidence="1 2" key="1">
    <citation type="submission" date="2018-04" db="EMBL/GenBank/DDBJ databases">
        <title>Genomic Encyclopedia of Type Strains, Phase IV (KMG-IV): sequencing the most valuable type-strain genomes for metagenomic binning, comparative biology and taxonomic classification.</title>
        <authorList>
            <person name="Goeker M."/>
        </authorList>
    </citation>
    <scope>NUCLEOTIDE SEQUENCE [LARGE SCALE GENOMIC DNA]</scope>
    <source>
        <strain evidence="1 2">DSM 28520</strain>
    </source>
</reference>
<evidence type="ECO:0000313" key="2">
    <source>
        <dbReference type="Proteomes" id="UP000245462"/>
    </source>
</evidence>
<evidence type="ECO:0000313" key="1">
    <source>
        <dbReference type="EMBL" id="PVZ08705.1"/>
    </source>
</evidence>
<dbReference type="Pfam" id="PF14559">
    <property type="entry name" value="TPR_19"/>
    <property type="match status" value="1"/>
</dbReference>
<keyword evidence="2" id="KW-1185">Reference proteome</keyword>
<proteinExistence type="predicted"/>
<dbReference type="InterPro" id="IPR011990">
    <property type="entry name" value="TPR-like_helical_dom_sf"/>
</dbReference>
<dbReference type="EMBL" id="QEKY01000012">
    <property type="protein sequence ID" value="PVZ08705.1"/>
    <property type="molecule type" value="Genomic_DNA"/>
</dbReference>
<dbReference type="SMART" id="SM00028">
    <property type="entry name" value="TPR"/>
    <property type="match status" value="5"/>
</dbReference>
<gene>
    <name evidence="1" type="ORF">C7382_11251</name>
</gene>
<dbReference type="PANTHER" id="PTHR12558:SF13">
    <property type="entry name" value="CELL DIVISION CYCLE PROTEIN 27 HOMOLOG"/>
    <property type="match status" value="1"/>
</dbReference>
<dbReference type="InterPro" id="IPR019734">
    <property type="entry name" value="TPR_rpt"/>
</dbReference>
<dbReference type="AlphaFoldDB" id="A0A2U1F932"/>
<dbReference type="SUPFAM" id="SSF48452">
    <property type="entry name" value="TPR-like"/>
    <property type="match status" value="1"/>
</dbReference>
<dbReference type="Proteomes" id="UP000245462">
    <property type="component" value="Unassembled WGS sequence"/>
</dbReference>
<sequence length="727" mass="82646">MQADISIFASDRKEKKQGVSIVNHQLQQIYQAVGDGLLSEAFDHVRASATPQQSYLLTRIDELEGVYRQLLSYFARGVKDEKQAEMLIYLRRQLMDIAAEVQLGSMIGQGAGLFLDRLRYRRSIGFENLTNLLAQAAESTGRKQYDELVRLIFDSLWTADTLTEEEAAALSQADEYIRLAAASAVTMGLLQRWDIRKLCFLLEELARTNASADYRARLLIGAVLAIRTYPHHARLYSEEIGSRLEAIHEQMPLDSALETLTIRFLFARETESITRHLQDELFVDMQKMAPDLRKFGMGDIDSIQETANPEWMDELEKSGLGSKIREFSELQLEGADVMHSSFMNLKGSSFFRDMHNWFLPFDAEHSRIAPLLEGNALMKQLLETIGPQLCNSDRYSFILSVESIPSALRGSAMGAMGGELEAMKEQMRADVPTGDADKLDAAIKGYLQDLYRFYKVYERKNEFDDIFCTTISPDLPLIGRYMQKRETLLHIAEFLFRRKHYEEAANLYAELTDGKGSTDTTLLQKWGFSLQQQGRYEEALAAYTRAELIDTENEWLLRRMAHCYRLLHRPAEAADIFTQLFECHPDEAALLLQKGNALVEDGQYNEALKSFFQYEFSVEDAAKARRPIAWCLFLTGQYERACDYYGMILDSDSNLTFTDRLNAGHTALAMGRIAEAIDHYQIGQKLTPGGKTEFLAAYTADMPALLAAHVDETTIRLIPEVLRLHPL</sequence>
<dbReference type="Gene3D" id="1.25.40.10">
    <property type="entry name" value="Tetratricopeptide repeat domain"/>
    <property type="match status" value="2"/>
</dbReference>
<name>A0A2U1F932_9PORP</name>
<comment type="caution">
    <text evidence="1">The sequence shown here is derived from an EMBL/GenBank/DDBJ whole genome shotgun (WGS) entry which is preliminary data.</text>
</comment>
<accession>A0A2U1F932</accession>